<name>A0A1U7PYU6_9FLAO</name>
<keyword evidence="11" id="KW-1185">Reference proteome</keyword>
<accession>A0A1U7PYU6</accession>
<keyword evidence="7 9" id="KW-0811">Translocation</keyword>
<dbReference type="HAMAP" id="MF_00236">
    <property type="entry name" value="TatA_E"/>
    <property type="match status" value="1"/>
</dbReference>
<dbReference type="InterPro" id="IPR003369">
    <property type="entry name" value="TatA/B/E"/>
</dbReference>
<keyword evidence="2 9" id="KW-0813">Transport</keyword>
<evidence type="ECO:0000256" key="8">
    <source>
        <dbReference type="ARBA" id="ARBA00023136"/>
    </source>
</evidence>
<evidence type="ECO:0000256" key="3">
    <source>
        <dbReference type="ARBA" id="ARBA00022475"/>
    </source>
</evidence>
<dbReference type="GO" id="GO:0008320">
    <property type="term" value="F:protein transmembrane transporter activity"/>
    <property type="evidence" value="ECO:0007669"/>
    <property type="project" value="UniProtKB-UniRule"/>
</dbReference>
<dbReference type="InterPro" id="IPR006312">
    <property type="entry name" value="TatA/E"/>
</dbReference>
<gene>
    <name evidence="9" type="primary">tatA</name>
    <name evidence="10" type="ORF">SAMN05660493_01895</name>
</gene>
<organism evidence="10 11">
    <name type="scientific">Epilithonimonas bovis DSM 19482</name>
    <dbReference type="NCBI Taxonomy" id="1121284"/>
    <lineage>
        <taxon>Bacteria</taxon>
        <taxon>Pseudomonadati</taxon>
        <taxon>Bacteroidota</taxon>
        <taxon>Flavobacteriia</taxon>
        <taxon>Flavobacteriales</taxon>
        <taxon>Weeksellaceae</taxon>
        <taxon>Chryseobacterium group</taxon>
        <taxon>Epilithonimonas</taxon>
    </lineage>
</organism>
<comment type="subcellular location">
    <subcellularLocation>
        <location evidence="1 9">Cell membrane</location>
        <topology evidence="1 9">Single-pass membrane protein</topology>
    </subcellularLocation>
</comment>
<evidence type="ECO:0000256" key="2">
    <source>
        <dbReference type="ARBA" id="ARBA00022448"/>
    </source>
</evidence>
<dbReference type="Pfam" id="PF02416">
    <property type="entry name" value="TatA_B_E"/>
    <property type="match status" value="1"/>
</dbReference>
<keyword evidence="5 9" id="KW-0653">Protein transport</keyword>
<evidence type="ECO:0000256" key="5">
    <source>
        <dbReference type="ARBA" id="ARBA00022927"/>
    </source>
</evidence>
<evidence type="ECO:0000256" key="9">
    <source>
        <dbReference type="HAMAP-Rule" id="MF_00236"/>
    </source>
</evidence>
<dbReference type="RefSeq" id="WP_076783366.1">
    <property type="nucleotide sequence ID" value="NZ_FTPU01000018.1"/>
</dbReference>
<dbReference type="Proteomes" id="UP000187261">
    <property type="component" value="Unassembled WGS sequence"/>
</dbReference>
<dbReference type="EMBL" id="FTPU01000018">
    <property type="protein sequence ID" value="SIT97183.1"/>
    <property type="molecule type" value="Genomic_DNA"/>
</dbReference>
<feature type="transmembrane region" description="Helical" evidence="9">
    <location>
        <begin position="6"/>
        <end position="26"/>
    </location>
</feature>
<dbReference type="PANTHER" id="PTHR42982:SF1">
    <property type="entry name" value="SEC-INDEPENDENT PROTEIN TRANSLOCASE PROTEIN TATA"/>
    <property type="match status" value="1"/>
</dbReference>
<evidence type="ECO:0000256" key="4">
    <source>
        <dbReference type="ARBA" id="ARBA00022692"/>
    </source>
</evidence>
<keyword evidence="8 9" id="KW-0472">Membrane</keyword>
<dbReference type="PANTHER" id="PTHR42982">
    <property type="entry name" value="SEC-INDEPENDENT PROTEIN TRANSLOCASE PROTEIN TATA"/>
    <property type="match status" value="1"/>
</dbReference>
<reference evidence="11" key="1">
    <citation type="submission" date="2016-10" db="EMBL/GenBank/DDBJ databases">
        <authorList>
            <person name="Varghese N."/>
            <person name="Submissions S."/>
        </authorList>
    </citation>
    <scope>NUCLEOTIDE SEQUENCE [LARGE SCALE GENOMIC DNA]</scope>
    <source>
        <strain evidence="11">DSM 19482</strain>
    </source>
</reference>
<comment type="function">
    <text evidence="9">Part of the twin-arginine translocation (Tat) system that transports large folded proteins containing a characteristic twin-arginine motif in their signal peptide across membranes. TatA could form the protein-conducting channel of the Tat system.</text>
</comment>
<evidence type="ECO:0000313" key="11">
    <source>
        <dbReference type="Proteomes" id="UP000187261"/>
    </source>
</evidence>
<keyword evidence="6 9" id="KW-1133">Transmembrane helix</keyword>
<comment type="subunit">
    <text evidence="9">Forms a complex with TatC.</text>
</comment>
<evidence type="ECO:0000256" key="7">
    <source>
        <dbReference type="ARBA" id="ARBA00023010"/>
    </source>
</evidence>
<keyword evidence="3 9" id="KW-1003">Cell membrane</keyword>
<dbReference type="AlphaFoldDB" id="A0A1U7PYU6"/>
<keyword evidence="4 9" id="KW-0812">Transmembrane</keyword>
<evidence type="ECO:0000256" key="1">
    <source>
        <dbReference type="ARBA" id="ARBA00004162"/>
    </source>
</evidence>
<dbReference type="Gene3D" id="1.20.5.3310">
    <property type="match status" value="1"/>
</dbReference>
<protein>
    <recommendedName>
        <fullName evidence="9">Sec-independent protein translocase protein TatA</fullName>
    </recommendedName>
</protein>
<dbReference type="GO" id="GO:0043953">
    <property type="term" value="P:protein transport by the Tat complex"/>
    <property type="evidence" value="ECO:0007669"/>
    <property type="project" value="UniProtKB-UniRule"/>
</dbReference>
<proteinExistence type="inferred from homology"/>
<evidence type="ECO:0000256" key="6">
    <source>
        <dbReference type="ARBA" id="ARBA00022989"/>
    </source>
</evidence>
<dbReference type="STRING" id="1121284.SAMN05660493_01895"/>
<dbReference type="GO" id="GO:0033281">
    <property type="term" value="C:TAT protein transport complex"/>
    <property type="evidence" value="ECO:0007669"/>
    <property type="project" value="UniProtKB-UniRule"/>
</dbReference>
<comment type="similarity">
    <text evidence="9">Belongs to the TatA/E family.</text>
</comment>
<dbReference type="NCBIfam" id="TIGR01411">
    <property type="entry name" value="tatAE"/>
    <property type="match status" value="1"/>
</dbReference>
<evidence type="ECO:0000313" key="10">
    <source>
        <dbReference type="EMBL" id="SIT97183.1"/>
    </source>
</evidence>
<sequence length="66" mass="7225">MLISTVILSLSWQHIVIVALILLLLFGGKKIPELMKGLGSGIKEFKDAVKDEDKKENNSSTTNNPS</sequence>